<gene>
    <name evidence="1" type="ORF">CKM354_000621100</name>
</gene>
<dbReference type="EMBL" id="BOLY01000003">
    <property type="protein sequence ID" value="GIZ42964.1"/>
    <property type="molecule type" value="Genomic_DNA"/>
</dbReference>
<sequence>MHTHKLLLITIAATACSKKPQPHPLSLETSLTNITTDAAAIMRSRTPIAVGIAHDEAAKEVERRDEDAFYEPATQEEYIRTGPNIKEVAEKGIEQRDEDAFYVPATQEEYIRTGPNIKEIAE</sequence>
<dbReference type="AlphaFoldDB" id="A0A9P3CHG9"/>
<name>A0A9P3CHG9_9PEZI</name>
<keyword evidence="2" id="KW-1185">Reference proteome</keyword>
<reference evidence="1 2" key="1">
    <citation type="submission" date="2021-01" db="EMBL/GenBank/DDBJ databases">
        <title>Cercospora kikuchii MAFF 305040 whole genome shotgun sequence.</title>
        <authorList>
            <person name="Kashiwa T."/>
            <person name="Suzuki T."/>
        </authorList>
    </citation>
    <scope>NUCLEOTIDE SEQUENCE [LARGE SCALE GENOMIC DNA]</scope>
    <source>
        <strain evidence="1 2">MAFF 305040</strain>
    </source>
</reference>
<proteinExistence type="predicted"/>
<organism evidence="1 2">
    <name type="scientific">Cercospora kikuchii</name>
    <dbReference type="NCBI Taxonomy" id="84275"/>
    <lineage>
        <taxon>Eukaryota</taxon>
        <taxon>Fungi</taxon>
        <taxon>Dikarya</taxon>
        <taxon>Ascomycota</taxon>
        <taxon>Pezizomycotina</taxon>
        <taxon>Dothideomycetes</taxon>
        <taxon>Dothideomycetidae</taxon>
        <taxon>Mycosphaerellales</taxon>
        <taxon>Mycosphaerellaceae</taxon>
        <taxon>Cercospora</taxon>
    </lineage>
</organism>
<protein>
    <submittedName>
        <fullName evidence="1">Uncharacterized protein</fullName>
    </submittedName>
</protein>
<evidence type="ECO:0000313" key="1">
    <source>
        <dbReference type="EMBL" id="GIZ42964.1"/>
    </source>
</evidence>
<dbReference type="PROSITE" id="PS51257">
    <property type="entry name" value="PROKAR_LIPOPROTEIN"/>
    <property type="match status" value="1"/>
</dbReference>
<comment type="caution">
    <text evidence="1">The sequence shown here is derived from an EMBL/GenBank/DDBJ whole genome shotgun (WGS) entry which is preliminary data.</text>
</comment>
<dbReference type="GeneID" id="68291786"/>
<evidence type="ECO:0000313" key="2">
    <source>
        <dbReference type="Proteomes" id="UP000825890"/>
    </source>
</evidence>
<dbReference type="Proteomes" id="UP000825890">
    <property type="component" value="Unassembled WGS sequence"/>
</dbReference>
<accession>A0A9P3CHG9</accession>
<dbReference type="RefSeq" id="XP_044657451.1">
    <property type="nucleotide sequence ID" value="XM_044801516.1"/>
</dbReference>